<dbReference type="RefSeq" id="WP_157934451.1">
    <property type="nucleotide sequence ID" value="NZ_CP016617.1"/>
</dbReference>
<protein>
    <submittedName>
        <fullName evidence="1">Uncharacterized protein</fullName>
    </submittedName>
</protein>
<evidence type="ECO:0000313" key="1">
    <source>
        <dbReference type="EMBL" id="ANY82824.1"/>
    </source>
</evidence>
<accession>A0A1B2ES74</accession>
<dbReference type="AlphaFoldDB" id="A0A1B2ES74"/>
<organism evidence="1">
    <name type="scientific">Microvirga ossetica</name>
    <dbReference type="NCBI Taxonomy" id="1882682"/>
    <lineage>
        <taxon>Bacteria</taxon>
        <taxon>Pseudomonadati</taxon>
        <taxon>Pseudomonadota</taxon>
        <taxon>Alphaproteobacteria</taxon>
        <taxon>Hyphomicrobiales</taxon>
        <taxon>Methylobacteriaceae</taxon>
        <taxon>Microvirga</taxon>
    </lineage>
</organism>
<dbReference type="KEGG" id="moc:BB934_31810"/>
<proteinExistence type="predicted"/>
<reference evidence="1" key="1">
    <citation type="submission" date="2016-07" db="EMBL/GenBank/DDBJ databases">
        <title>Microvirga ossetica sp. nov. a new species of rhizobia isolated from root nodules of the legume species Vicia alpestris Steven originated from North Ossetia region in the Caucasus.</title>
        <authorList>
            <person name="Safronova V.I."/>
            <person name="Kuznetsova I.G."/>
            <person name="Sazanova A.L."/>
            <person name="Belimov A."/>
            <person name="Andronov E."/>
            <person name="Osledkin Y.S."/>
            <person name="Onishchuk O.P."/>
            <person name="Kurchak O.N."/>
            <person name="Shaposhnikov A.I."/>
            <person name="Willems A."/>
            <person name="Tikhonovich I.A."/>
        </authorList>
    </citation>
    <scope>NUCLEOTIDE SEQUENCE [LARGE SCALE GENOMIC DNA]</scope>
    <source>
        <strain evidence="1">V5/3M</strain>
        <plasmid evidence="1">unnamed1</plasmid>
    </source>
</reference>
<gene>
    <name evidence="1" type="ORF">BB934_31810</name>
</gene>
<dbReference type="OrthoDB" id="9968185at2"/>
<name>A0A1B2ES74_9HYPH</name>
<dbReference type="EMBL" id="CP016617">
    <property type="protein sequence ID" value="ANY82824.1"/>
    <property type="molecule type" value="Genomic_DNA"/>
</dbReference>
<sequence>MSLVARDFVQDELAMPAPLLKEKFIVLKQSLGLRRVMTVFGPPLDGGNLLDHELFARGDVNIYRGEVLAVFRARLTAVLERMAGTWRWRLFHGSEPVPDR</sequence>
<keyword evidence="1" id="KW-0614">Plasmid</keyword>
<geneLocation type="plasmid" evidence="1">
    <name>unnamed1</name>
</geneLocation>